<dbReference type="InterPro" id="IPR005119">
    <property type="entry name" value="LysR_subst-bd"/>
</dbReference>
<evidence type="ECO:0000256" key="1">
    <source>
        <dbReference type="ARBA" id="ARBA00009437"/>
    </source>
</evidence>
<dbReference type="PROSITE" id="PS50931">
    <property type="entry name" value="HTH_LYSR"/>
    <property type="match status" value="1"/>
</dbReference>
<proteinExistence type="inferred from homology"/>
<comment type="caution">
    <text evidence="6">The sequence shown here is derived from an EMBL/GenBank/DDBJ whole genome shotgun (WGS) entry which is preliminary data.</text>
</comment>
<evidence type="ECO:0000256" key="2">
    <source>
        <dbReference type="ARBA" id="ARBA00023015"/>
    </source>
</evidence>
<dbReference type="InterPro" id="IPR036388">
    <property type="entry name" value="WH-like_DNA-bd_sf"/>
</dbReference>
<dbReference type="InterPro" id="IPR036390">
    <property type="entry name" value="WH_DNA-bd_sf"/>
</dbReference>
<organism evidence="6 7">
    <name type="scientific">Undibacterium pigrum</name>
    <dbReference type="NCBI Taxonomy" id="401470"/>
    <lineage>
        <taxon>Bacteria</taxon>
        <taxon>Pseudomonadati</taxon>
        <taxon>Pseudomonadota</taxon>
        <taxon>Betaproteobacteria</taxon>
        <taxon>Burkholderiales</taxon>
        <taxon>Oxalobacteraceae</taxon>
        <taxon>Undibacterium</taxon>
    </lineage>
</organism>
<evidence type="ECO:0000259" key="5">
    <source>
        <dbReference type="PROSITE" id="PS50931"/>
    </source>
</evidence>
<dbReference type="GO" id="GO:0043565">
    <property type="term" value="F:sequence-specific DNA binding"/>
    <property type="evidence" value="ECO:0007669"/>
    <property type="project" value="TreeGrafter"/>
</dbReference>
<dbReference type="RefSeq" id="WP_110255723.1">
    <property type="nucleotide sequence ID" value="NZ_QJKB01000004.1"/>
</dbReference>
<dbReference type="PANTHER" id="PTHR30537:SF30">
    <property type="entry name" value="TRANSCRIPTIONAL REGULATOR-RELATED"/>
    <property type="match status" value="1"/>
</dbReference>
<keyword evidence="4" id="KW-0804">Transcription</keyword>
<dbReference type="GO" id="GO:0003700">
    <property type="term" value="F:DNA-binding transcription factor activity"/>
    <property type="evidence" value="ECO:0007669"/>
    <property type="project" value="InterPro"/>
</dbReference>
<dbReference type="SUPFAM" id="SSF53850">
    <property type="entry name" value="Periplasmic binding protein-like II"/>
    <property type="match status" value="1"/>
</dbReference>
<dbReference type="FunFam" id="1.10.10.10:FF:000001">
    <property type="entry name" value="LysR family transcriptional regulator"/>
    <property type="match status" value="1"/>
</dbReference>
<dbReference type="InterPro" id="IPR000847">
    <property type="entry name" value="LysR_HTH_N"/>
</dbReference>
<dbReference type="PANTHER" id="PTHR30537">
    <property type="entry name" value="HTH-TYPE TRANSCRIPTIONAL REGULATOR"/>
    <property type="match status" value="1"/>
</dbReference>
<dbReference type="Proteomes" id="UP000247792">
    <property type="component" value="Unassembled WGS sequence"/>
</dbReference>
<gene>
    <name evidence="6" type="ORF">DFR42_104179</name>
</gene>
<dbReference type="Pfam" id="PF03466">
    <property type="entry name" value="LysR_substrate"/>
    <property type="match status" value="1"/>
</dbReference>
<dbReference type="EMBL" id="QJKB01000004">
    <property type="protein sequence ID" value="PXX43178.1"/>
    <property type="molecule type" value="Genomic_DNA"/>
</dbReference>
<dbReference type="Pfam" id="PF00126">
    <property type="entry name" value="HTH_1"/>
    <property type="match status" value="1"/>
</dbReference>
<dbReference type="Gene3D" id="3.40.190.290">
    <property type="match status" value="1"/>
</dbReference>
<protein>
    <submittedName>
        <fullName evidence="6">LysR family transcriptional regulator</fullName>
    </submittedName>
</protein>
<dbReference type="CDD" id="cd08422">
    <property type="entry name" value="PBP2_CrgA_like"/>
    <property type="match status" value="1"/>
</dbReference>
<evidence type="ECO:0000256" key="4">
    <source>
        <dbReference type="ARBA" id="ARBA00023163"/>
    </source>
</evidence>
<accession>A0A318JHP4</accession>
<feature type="domain" description="HTH lysR-type" evidence="5">
    <location>
        <begin position="1"/>
        <end position="61"/>
    </location>
</feature>
<dbReference type="SUPFAM" id="SSF46785">
    <property type="entry name" value="Winged helix' DNA-binding domain"/>
    <property type="match status" value="1"/>
</dbReference>
<evidence type="ECO:0000256" key="3">
    <source>
        <dbReference type="ARBA" id="ARBA00023125"/>
    </source>
</evidence>
<dbReference type="InterPro" id="IPR058163">
    <property type="entry name" value="LysR-type_TF_proteobact-type"/>
</dbReference>
<keyword evidence="2" id="KW-0805">Transcription regulation</keyword>
<evidence type="ECO:0000313" key="6">
    <source>
        <dbReference type="EMBL" id="PXX43178.1"/>
    </source>
</evidence>
<dbReference type="Gene3D" id="1.10.10.10">
    <property type="entry name" value="Winged helix-like DNA-binding domain superfamily/Winged helix DNA-binding domain"/>
    <property type="match status" value="1"/>
</dbReference>
<dbReference type="GO" id="GO:0006351">
    <property type="term" value="P:DNA-templated transcription"/>
    <property type="evidence" value="ECO:0007669"/>
    <property type="project" value="TreeGrafter"/>
</dbReference>
<sequence>MHFDQLRRMALFAQVVRYGSFSAASRALDLATSVLSAAVSQLENELGVRLLHRTTRRLSLTEVGQDYYQQCLAMMAAAETAQDLIAESSGEIAGRLRISASSDVAENILLPALHPLTKAHPKLLLDIQVADNIVDMASQQIDLSIRSGWMRDSSLVARKLSDLHEVLVASPAYLKKSGMPQTPEDLNRYQIIAMTRLSDPTILSLKNAEGVTVKVSLAPSAMTDSVRLLTHMAAEGMGLARLPSYAVSNDLRSGRLVAVLEDWQLPGAGIFAVTLKRGLQPQKVRAAIEALTQFLNMGQAIHD</sequence>
<reference evidence="6 7" key="1">
    <citation type="submission" date="2018-05" db="EMBL/GenBank/DDBJ databases">
        <title>Genomic Encyclopedia of Type Strains, Phase IV (KMG-IV): sequencing the most valuable type-strain genomes for metagenomic binning, comparative biology and taxonomic classification.</title>
        <authorList>
            <person name="Goeker M."/>
        </authorList>
    </citation>
    <scope>NUCLEOTIDE SEQUENCE [LARGE SCALE GENOMIC DNA]</scope>
    <source>
        <strain evidence="6 7">DSM 19792</strain>
    </source>
</reference>
<evidence type="ECO:0000313" key="7">
    <source>
        <dbReference type="Proteomes" id="UP000247792"/>
    </source>
</evidence>
<name>A0A318JHP4_9BURK</name>
<comment type="similarity">
    <text evidence="1">Belongs to the LysR transcriptional regulatory family.</text>
</comment>
<keyword evidence="7" id="KW-1185">Reference proteome</keyword>
<dbReference type="OrthoDB" id="9786526at2"/>
<dbReference type="AlphaFoldDB" id="A0A318JHP4"/>
<keyword evidence="3" id="KW-0238">DNA-binding</keyword>